<keyword evidence="4" id="KW-1133">Transmembrane helix</keyword>
<proteinExistence type="inferred from homology"/>
<comment type="subcellular location">
    <subcellularLocation>
        <location evidence="7">Mitochondrion inner membrane</location>
    </subcellularLocation>
    <subcellularLocation>
        <location evidence="1">Mitochondrion membrane</location>
    </subcellularLocation>
</comment>
<evidence type="ECO:0000256" key="6">
    <source>
        <dbReference type="ARBA" id="ARBA00023136"/>
    </source>
</evidence>
<keyword evidence="6" id="KW-0472">Membrane</keyword>
<keyword evidence="5 7" id="KW-0496">Mitochondrion</keyword>
<feature type="signal peptide" evidence="8">
    <location>
        <begin position="1"/>
        <end position="17"/>
    </location>
</feature>
<dbReference type="GO" id="GO:0061617">
    <property type="term" value="C:MICOS complex"/>
    <property type="evidence" value="ECO:0007669"/>
    <property type="project" value="UniProtKB-UniRule"/>
</dbReference>
<keyword evidence="8" id="KW-0732">Signal</keyword>
<evidence type="ECO:0000256" key="4">
    <source>
        <dbReference type="ARBA" id="ARBA00022989"/>
    </source>
</evidence>
<name>A0A9J6CJM5_POLVA</name>
<comment type="function">
    <text evidence="7">Component of the MICOS complex, a large protein complex of the mitochondrial inner membrane that plays crucial roles in the maintenance of crista junctions, inner membrane architecture, and formation of contact sites to the outer membrane.</text>
</comment>
<evidence type="ECO:0000256" key="1">
    <source>
        <dbReference type="ARBA" id="ARBA00004325"/>
    </source>
</evidence>
<evidence type="ECO:0000256" key="7">
    <source>
        <dbReference type="RuleBase" id="RU363021"/>
    </source>
</evidence>
<feature type="chain" id="PRO_5039940972" description="MICOS complex subunit" evidence="8">
    <location>
        <begin position="18"/>
        <end position="220"/>
    </location>
</feature>
<gene>
    <name evidence="9" type="ORF">PVAND_011326</name>
</gene>
<comment type="similarity">
    <text evidence="2">Belongs to the apolipoprotein O/MICOS complex subunit Mic27 family.</text>
</comment>
<evidence type="ECO:0000256" key="5">
    <source>
        <dbReference type="ARBA" id="ARBA00023128"/>
    </source>
</evidence>
<dbReference type="EMBL" id="JADBJN010000001">
    <property type="protein sequence ID" value="KAG5681923.1"/>
    <property type="molecule type" value="Genomic_DNA"/>
</dbReference>
<evidence type="ECO:0000256" key="2">
    <source>
        <dbReference type="ARBA" id="ARBA00010904"/>
    </source>
</evidence>
<comment type="subunit">
    <text evidence="7">Component of the mitochondrial contact site and cristae organizing system (MICOS) complex.</text>
</comment>
<protein>
    <recommendedName>
        <fullName evidence="7">MICOS complex subunit</fullName>
    </recommendedName>
</protein>
<evidence type="ECO:0000313" key="10">
    <source>
        <dbReference type="Proteomes" id="UP001107558"/>
    </source>
</evidence>
<evidence type="ECO:0000256" key="3">
    <source>
        <dbReference type="ARBA" id="ARBA00022692"/>
    </source>
</evidence>
<keyword evidence="10" id="KW-1185">Reference proteome</keyword>
<keyword evidence="3" id="KW-0812">Transmembrane</keyword>
<comment type="caution">
    <text evidence="9">The sequence shown here is derived from an EMBL/GenBank/DDBJ whole genome shotgun (WGS) entry which is preliminary data.</text>
</comment>
<organism evidence="9 10">
    <name type="scientific">Polypedilum vanderplanki</name>
    <name type="common">Sleeping chironomid midge</name>
    <dbReference type="NCBI Taxonomy" id="319348"/>
    <lineage>
        <taxon>Eukaryota</taxon>
        <taxon>Metazoa</taxon>
        <taxon>Ecdysozoa</taxon>
        <taxon>Arthropoda</taxon>
        <taxon>Hexapoda</taxon>
        <taxon>Insecta</taxon>
        <taxon>Pterygota</taxon>
        <taxon>Neoptera</taxon>
        <taxon>Endopterygota</taxon>
        <taxon>Diptera</taxon>
        <taxon>Nematocera</taxon>
        <taxon>Chironomoidea</taxon>
        <taxon>Chironomidae</taxon>
        <taxon>Chironominae</taxon>
        <taxon>Polypedilum</taxon>
        <taxon>Polypedilum</taxon>
    </lineage>
</organism>
<sequence length="220" mass="24323">MIRKTLFIGMPIGLISAAVIVENNGDQKEKLKNPKLICKPSELPIYTSLVDSGSKKKCECEANKKSSAVASAIEESVKAVRTELTKVTDVYDSQKANIERYYVTFMKDTQHIRNYLQEEDNTMPRVGAIAISSLAGVILGIRGGFFKKLFYASLTGSSMAAVCYPREAKKYATIAYNFAYGKNPNDAGQKDLPKLPTSFGEMKMQLSTLSEKAYDAVFKK</sequence>
<dbReference type="InterPro" id="IPR019166">
    <property type="entry name" value="MIC26/MIC27"/>
</dbReference>
<dbReference type="InterPro" id="IPR033182">
    <property type="entry name" value="MIC26/MIC27_animal"/>
</dbReference>
<dbReference type="PANTHER" id="PTHR14564">
    <property type="entry name" value="MICOS COMPLEX SUBUNIT MIC26 / MIC27 FAMILY MEMBER"/>
    <property type="match status" value="1"/>
</dbReference>
<keyword evidence="7" id="KW-0999">Mitochondrion inner membrane</keyword>
<evidence type="ECO:0000313" key="9">
    <source>
        <dbReference type="EMBL" id="KAG5681923.1"/>
    </source>
</evidence>
<dbReference type="Proteomes" id="UP001107558">
    <property type="component" value="Chromosome 1"/>
</dbReference>
<dbReference type="AlphaFoldDB" id="A0A9J6CJM5"/>
<dbReference type="OrthoDB" id="5973346at2759"/>
<dbReference type="GO" id="GO:0042407">
    <property type="term" value="P:cristae formation"/>
    <property type="evidence" value="ECO:0007669"/>
    <property type="project" value="InterPro"/>
</dbReference>
<evidence type="ECO:0000256" key="8">
    <source>
        <dbReference type="SAM" id="SignalP"/>
    </source>
</evidence>
<reference evidence="9" key="1">
    <citation type="submission" date="2021-03" db="EMBL/GenBank/DDBJ databases">
        <title>Chromosome level genome of the anhydrobiotic midge Polypedilum vanderplanki.</title>
        <authorList>
            <person name="Yoshida Y."/>
            <person name="Kikawada T."/>
            <person name="Gusev O."/>
        </authorList>
    </citation>
    <scope>NUCLEOTIDE SEQUENCE</scope>
    <source>
        <strain evidence="9">NIAS01</strain>
        <tissue evidence="9">Whole body or cell culture</tissue>
    </source>
</reference>
<dbReference type="Pfam" id="PF09769">
    <property type="entry name" value="ApoO"/>
    <property type="match status" value="1"/>
</dbReference>
<accession>A0A9J6CJM5</accession>